<dbReference type="Proteomes" id="UP000198953">
    <property type="component" value="Unassembled WGS sequence"/>
</dbReference>
<gene>
    <name evidence="2" type="ORF">SAMN05660976_05109</name>
</gene>
<dbReference type="InterPro" id="IPR035959">
    <property type="entry name" value="RutC-like_sf"/>
</dbReference>
<dbReference type="PANTHER" id="PTHR43760">
    <property type="entry name" value="ENDORIBONUCLEASE-RELATED"/>
    <property type="match status" value="1"/>
</dbReference>
<sequence>MNPTVRLPEPVRPFAQYRPVRWCGDVLYISGQVAAVDGEFPLRGRVGAELSIEEGRQAARQCALNLLAQIDRELGGFDRVEALVKVTVFVATAPDFLSHHVVADGASETFVQVLGPAGEHARSAVGVARLPMDSPVEVEAAVLVGPRKG</sequence>
<accession>A0A1H7YBR5</accession>
<dbReference type="SUPFAM" id="SSF55298">
    <property type="entry name" value="YjgF-like"/>
    <property type="match status" value="1"/>
</dbReference>
<name>A0A1H7YBR5_9ACTN</name>
<evidence type="ECO:0000313" key="2">
    <source>
        <dbReference type="EMBL" id="SEM42768.1"/>
    </source>
</evidence>
<organism evidence="2 3">
    <name type="scientific">Nonomuraea pusilla</name>
    <dbReference type="NCBI Taxonomy" id="46177"/>
    <lineage>
        <taxon>Bacteria</taxon>
        <taxon>Bacillati</taxon>
        <taxon>Actinomycetota</taxon>
        <taxon>Actinomycetes</taxon>
        <taxon>Streptosporangiales</taxon>
        <taxon>Streptosporangiaceae</taxon>
        <taxon>Nonomuraea</taxon>
    </lineage>
</organism>
<protein>
    <submittedName>
        <fullName evidence="2">Enamine deaminase RidA, house cleaning of reactive enamine intermediates, YjgF/YER057c/UK114 family</fullName>
    </submittedName>
</protein>
<dbReference type="InterPro" id="IPR013813">
    <property type="entry name" value="Endoribo_LPSP/chorism_mut-like"/>
</dbReference>
<dbReference type="AlphaFoldDB" id="A0A1H7YBR5"/>
<feature type="domain" description="Endoribonuclease L-PSP/chorismate mutase-like" evidence="1">
    <location>
        <begin position="5"/>
        <end position="134"/>
    </location>
</feature>
<evidence type="ECO:0000313" key="3">
    <source>
        <dbReference type="Proteomes" id="UP000198953"/>
    </source>
</evidence>
<evidence type="ECO:0000259" key="1">
    <source>
        <dbReference type="Pfam" id="PF14588"/>
    </source>
</evidence>
<keyword evidence="3" id="KW-1185">Reference proteome</keyword>
<reference evidence="2 3" key="1">
    <citation type="submission" date="2016-10" db="EMBL/GenBank/DDBJ databases">
        <authorList>
            <person name="de Groot N.N."/>
        </authorList>
    </citation>
    <scope>NUCLEOTIDE SEQUENCE [LARGE SCALE GENOMIC DNA]</scope>
    <source>
        <strain evidence="2 3">DSM 43357</strain>
    </source>
</reference>
<dbReference type="CDD" id="cd02199">
    <property type="entry name" value="YjgF_YER057c_UK114_like_1"/>
    <property type="match status" value="1"/>
</dbReference>
<dbReference type="STRING" id="46177.SAMN05660976_05109"/>
<proteinExistence type="predicted"/>
<dbReference type="Pfam" id="PF14588">
    <property type="entry name" value="YjgF_endoribonc"/>
    <property type="match status" value="1"/>
</dbReference>
<dbReference type="Gene3D" id="3.30.1330.40">
    <property type="entry name" value="RutC-like"/>
    <property type="match status" value="1"/>
</dbReference>
<dbReference type="PANTHER" id="PTHR43760:SF1">
    <property type="entry name" value="ENDORIBONUCLEASE L-PSP_CHORISMATE MUTASE-LIKE DOMAIN-CONTAINING PROTEIN"/>
    <property type="match status" value="1"/>
</dbReference>
<dbReference type="EMBL" id="FOBF01000013">
    <property type="protein sequence ID" value="SEM42768.1"/>
    <property type="molecule type" value="Genomic_DNA"/>
</dbReference>